<comment type="caution">
    <text evidence="1">The sequence shown here is derived from an EMBL/GenBank/DDBJ whole genome shotgun (WGS) entry which is preliminary data.</text>
</comment>
<dbReference type="EMBL" id="PZQS01000003">
    <property type="protein sequence ID" value="PVD34634.1"/>
    <property type="molecule type" value="Genomic_DNA"/>
</dbReference>
<proteinExistence type="predicted"/>
<name>A0A2T7PMJ6_POMCA</name>
<accession>A0A2T7PMJ6</accession>
<sequence>MLKSKGDHSCLYNNPFCYYQCMLYVYDKESGIVYQDCQCNPDTYPNNPLPAECYSPSGTDCSWYSNCLEKKFPCASGSDDYGIAYGEKFCNAYSSNYNTFSSKGRLWVDAVRKCLQMALVPLMRDYTTYTCADVKSYAFNSHAPCYLKPGSGAPSFCQLPREDYWRVFWTIKGAFGSAFSNSMYGMFEVSKGCLPVWSNQLGSYIQQLKIRLQLPASRNKRDVMSVSEAEHRAGFTLRRSNRPHISLSDKYLLTDSDLRPRRIFKRQAMNDTSNWQGESTANLYFHNLAGTTADTMAKQLNWNATGVTWFAYGQAGDSGTLNVFILLADRVAYDSNYNSLSPRPNMTDVVMQAGQAFENGDITIELEGRVVQPYTLDACSDVECQQTLS</sequence>
<evidence type="ECO:0000313" key="1">
    <source>
        <dbReference type="EMBL" id="PVD34634.1"/>
    </source>
</evidence>
<protein>
    <submittedName>
        <fullName evidence="1">Uncharacterized protein</fullName>
    </submittedName>
</protein>
<dbReference type="Proteomes" id="UP000245119">
    <property type="component" value="Linkage Group LG3"/>
</dbReference>
<reference evidence="1 2" key="1">
    <citation type="submission" date="2018-04" db="EMBL/GenBank/DDBJ databases">
        <title>The genome of golden apple snail Pomacea canaliculata provides insight into stress tolerance and invasive adaptation.</title>
        <authorList>
            <person name="Liu C."/>
            <person name="Liu B."/>
            <person name="Ren Y."/>
            <person name="Zhang Y."/>
            <person name="Wang H."/>
            <person name="Li S."/>
            <person name="Jiang F."/>
            <person name="Yin L."/>
            <person name="Zhang G."/>
            <person name="Qian W."/>
            <person name="Fan W."/>
        </authorList>
    </citation>
    <scope>NUCLEOTIDE SEQUENCE [LARGE SCALE GENOMIC DNA]</scope>
    <source>
        <strain evidence="1">SZHN2017</strain>
        <tissue evidence="1">Muscle</tissue>
    </source>
</reference>
<dbReference type="AlphaFoldDB" id="A0A2T7PMJ6"/>
<keyword evidence="2" id="KW-1185">Reference proteome</keyword>
<evidence type="ECO:0000313" key="2">
    <source>
        <dbReference type="Proteomes" id="UP000245119"/>
    </source>
</evidence>
<gene>
    <name evidence="1" type="ORF">C0Q70_05911</name>
</gene>
<organism evidence="1 2">
    <name type="scientific">Pomacea canaliculata</name>
    <name type="common">Golden apple snail</name>
    <dbReference type="NCBI Taxonomy" id="400727"/>
    <lineage>
        <taxon>Eukaryota</taxon>
        <taxon>Metazoa</taxon>
        <taxon>Spiralia</taxon>
        <taxon>Lophotrochozoa</taxon>
        <taxon>Mollusca</taxon>
        <taxon>Gastropoda</taxon>
        <taxon>Caenogastropoda</taxon>
        <taxon>Architaenioglossa</taxon>
        <taxon>Ampullarioidea</taxon>
        <taxon>Ampullariidae</taxon>
        <taxon>Pomacea</taxon>
    </lineage>
</organism>
<dbReference type="OrthoDB" id="10035838at2759"/>